<keyword evidence="3" id="KW-0695">RNA-directed DNA polymerase</keyword>
<gene>
    <name evidence="3" type="ORF">ACFOOQ_04045</name>
</gene>
<name>A0ABV7VCC7_9PROT</name>
<keyword evidence="3" id="KW-0548">Nucleotidyltransferase</keyword>
<evidence type="ECO:0000256" key="1">
    <source>
        <dbReference type="ARBA" id="ARBA00034120"/>
    </source>
</evidence>
<evidence type="ECO:0000313" key="3">
    <source>
        <dbReference type="EMBL" id="MFC3674702.1"/>
    </source>
</evidence>
<feature type="domain" description="Reverse transcriptase" evidence="2">
    <location>
        <begin position="41"/>
        <end position="291"/>
    </location>
</feature>
<sequence>MPSEITVASLFEAYYDCRRAKRNTRAALTFEVNLEDNLMALLRDLQTGTWAPAPATVFAITRPKPREVWAADFRDRIVHHLVYRAIAPLFEPSFIAGSCACIPGRGTLYGADRLRRHLLSATESWTKPAFVLKADVANFFGSIRHADLFAMLARRVSDATMLDLCRKLVFQDVRHGAVQRGAAHHMAMVPRHKSLFHAPPGTGLPIGNLSSQFFANVYLDGLDQMVKRKLGMRHYVRYVDDMVLVHPDPKALLQAADAIREHLSGIGLALAERKTFIAPAEKGVDFVGQVIRPHRTIGRAKTHRAAMHRLSNLPKEDLAESVNSYLGLFRHTGSQEQCASIARLAHQRGLRVSRDMTKVVIAQALPDTRAAA</sequence>
<dbReference type="PROSITE" id="PS50878">
    <property type="entry name" value="RT_POL"/>
    <property type="match status" value="1"/>
</dbReference>
<protein>
    <submittedName>
        <fullName evidence="3">RNA-directed DNA polymerase</fullName>
    </submittedName>
</protein>
<reference evidence="4" key="1">
    <citation type="journal article" date="2019" name="Int. J. Syst. Evol. Microbiol.">
        <title>The Global Catalogue of Microorganisms (GCM) 10K type strain sequencing project: providing services to taxonomists for standard genome sequencing and annotation.</title>
        <authorList>
            <consortium name="The Broad Institute Genomics Platform"/>
            <consortium name="The Broad Institute Genome Sequencing Center for Infectious Disease"/>
            <person name="Wu L."/>
            <person name="Ma J."/>
        </authorList>
    </citation>
    <scope>NUCLEOTIDE SEQUENCE [LARGE SCALE GENOMIC DNA]</scope>
    <source>
        <strain evidence="4">KCTC 42182</strain>
    </source>
</reference>
<dbReference type="SUPFAM" id="SSF56672">
    <property type="entry name" value="DNA/RNA polymerases"/>
    <property type="match status" value="1"/>
</dbReference>
<accession>A0ABV7VCC7</accession>
<proteinExistence type="inferred from homology"/>
<dbReference type="InterPro" id="IPR000477">
    <property type="entry name" value="RT_dom"/>
</dbReference>
<keyword evidence="3" id="KW-0808">Transferase</keyword>
<dbReference type="RefSeq" id="WP_379722076.1">
    <property type="nucleotide sequence ID" value="NZ_JBHRYJ010000001.1"/>
</dbReference>
<keyword evidence="4" id="KW-1185">Reference proteome</keyword>
<dbReference type="InterPro" id="IPR043502">
    <property type="entry name" value="DNA/RNA_pol_sf"/>
</dbReference>
<dbReference type="InterPro" id="IPR051083">
    <property type="entry name" value="GrpII_Intron_Splice-Mob/Def"/>
</dbReference>
<evidence type="ECO:0000259" key="2">
    <source>
        <dbReference type="PROSITE" id="PS50878"/>
    </source>
</evidence>
<dbReference type="PANTHER" id="PTHR34047">
    <property type="entry name" value="NUCLEAR INTRON MATURASE 1, MITOCHONDRIAL-RELATED"/>
    <property type="match status" value="1"/>
</dbReference>
<comment type="caution">
    <text evidence="3">The sequence shown here is derived from an EMBL/GenBank/DDBJ whole genome shotgun (WGS) entry which is preliminary data.</text>
</comment>
<evidence type="ECO:0000313" key="4">
    <source>
        <dbReference type="Proteomes" id="UP001595711"/>
    </source>
</evidence>
<dbReference type="Proteomes" id="UP001595711">
    <property type="component" value="Unassembled WGS sequence"/>
</dbReference>
<comment type="similarity">
    <text evidence="1">Belongs to the bacterial reverse transcriptase family.</text>
</comment>
<dbReference type="CDD" id="cd01646">
    <property type="entry name" value="RT_Bac_retron_I"/>
    <property type="match status" value="1"/>
</dbReference>
<dbReference type="EMBL" id="JBHRYJ010000001">
    <property type="protein sequence ID" value="MFC3674702.1"/>
    <property type="molecule type" value="Genomic_DNA"/>
</dbReference>
<organism evidence="3 4">
    <name type="scientific">Ferrovibrio xuzhouensis</name>
    <dbReference type="NCBI Taxonomy" id="1576914"/>
    <lineage>
        <taxon>Bacteria</taxon>
        <taxon>Pseudomonadati</taxon>
        <taxon>Pseudomonadota</taxon>
        <taxon>Alphaproteobacteria</taxon>
        <taxon>Rhodospirillales</taxon>
        <taxon>Rhodospirillaceae</taxon>
        <taxon>Ferrovibrio</taxon>
    </lineage>
</organism>
<dbReference type="GO" id="GO:0003964">
    <property type="term" value="F:RNA-directed DNA polymerase activity"/>
    <property type="evidence" value="ECO:0007669"/>
    <property type="project" value="UniProtKB-KW"/>
</dbReference>
<dbReference type="PANTHER" id="PTHR34047:SF8">
    <property type="entry name" value="PROTEIN YKFC"/>
    <property type="match status" value="1"/>
</dbReference>
<dbReference type="Pfam" id="PF00078">
    <property type="entry name" value="RVT_1"/>
    <property type="match status" value="1"/>
</dbReference>